<dbReference type="AlphaFoldDB" id="A0A2U2DU02"/>
<evidence type="ECO:0000313" key="1">
    <source>
        <dbReference type="EMBL" id="PWE56795.1"/>
    </source>
</evidence>
<sequence length="64" mass="7360">MTRKPKPPRERAARALCSYFDIPENIARDKKPMWTQYLDMADAALQAALSPEEWEKIKAEGPEV</sequence>
<gene>
    <name evidence="1" type="ORF">DEM27_10560</name>
</gene>
<dbReference type="RefSeq" id="WP_109458170.1">
    <property type="nucleotide sequence ID" value="NZ_QFBC01000003.1"/>
</dbReference>
<dbReference type="EMBL" id="QFBC01000003">
    <property type="protein sequence ID" value="PWE56795.1"/>
    <property type="molecule type" value="Genomic_DNA"/>
</dbReference>
<evidence type="ECO:0000313" key="2">
    <source>
        <dbReference type="Proteomes" id="UP000245252"/>
    </source>
</evidence>
<organism evidence="1 2">
    <name type="scientific">Metarhizobium album</name>
    <dbReference type="NCBI Taxonomy" id="2182425"/>
    <lineage>
        <taxon>Bacteria</taxon>
        <taxon>Pseudomonadati</taxon>
        <taxon>Pseudomonadota</taxon>
        <taxon>Alphaproteobacteria</taxon>
        <taxon>Hyphomicrobiales</taxon>
        <taxon>Rhizobiaceae</taxon>
        <taxon>Metarhizobium</taxon>
    </lineage>
</organism>
<comment type="caution">
    <text evidence="1">The sequence shown here is derived from an EMBL/GenBank/DDBJ whole genome shotgun (WGS) entry which is preliminary data.</text>
</comment>
<dbReference type="Proteomes" id="UP000245252">
    <property type="component" value="Unassembled WGS sequence"/>
</dbReference>
<reference evidence="1 2" key="1">
    <citation type="submission" date="2018-05" db="EMBL/GenBank/DDBJ databases">
        <title>The draft genome of strain NS-104.</title>
        <authorList>
            <person name="Hang P."/>
            <person name="Jiang J."/>
        </authorList>
    </citation>
    <scope>NUCLEOTIDE SEQUENCE [LARGE SCALE GENOMIC DNA]</scope>
    <source>
        <strain evidence="1 2">NS-104</strain>
    </source>
</reference>
<protein>
    <submittedName>
        <fullName evidence="1">Uncharacterized protein</fullName>
    </submittedName>
</protein>
<keyword evidence="2" id="KW-1185">Reference proteome</keyword>
<name>A0A2U2DU02_9HYPH</name>
<accession>A0A2U2DU02</accession>
<proteinExistence type="predicted"/>